<keyword evidence="5 6" id="KW-0472">Membrane</keyword>
<feature type="transmembrane region" description="Helical" evidence="6">
    <location>
        <begin position="284"/>
        <end position="302"/>
    </location>
</feature>
<reference evidence="8 9" key="1">
    <citation type="submission" date="2024-02" db="EMBL/GenBank/DDBJ databases">
        <authorList>
            <person name="Daric V."/>
            <person name="Darras S."/>
        </authorList>
    </citation>
    <scope>NUCLEOTIDE SEQUENCE [LARGE SCALE GENOMIC DNA]</scope>
</reference>
<gene>
    <name evidence="8" type="ORF">CVLEPA_LOCUS14739</name>
</gene>
<dbReference type="Proteomes" id="UP001642483">
    <property type="component" value="Unassembled WGS sequence"/>
</dbReference>
<feature type="transmembrane region" description="Helical" evidence="6">
    <location>
        <begin position="314"/>
        <end position="331"/>
    </location>
</feature>
<comment type="subcellular location">
    <subcellularLocation>
        <location evidence="1">Membrane</location>
        <topology evidence="1">Multi-pass membrane protein</topology>
    </subcellularLocation>
</comment>
<evidence type="ECO:0000313" key="8">
    <source>
        <dbReference type="EMBL" id="CAK8683695.1"/>
    </source>
</evidence>
<keyword evidence="9" id="KW-1185">Reference proteome</keyword>
<feature type="transmembrane region" description="Helical" evidence="6">
    <location>
        <begin position="391"/>
        <end position="414"/>
    </location>
</feature>
<name>A0ABP0FWY3_CLALP</name>
<proteinExistence type="inferred from homology"/>
<sequence length="532" mass="56028">MEVKIPSEKEQFCSCPPTGYFDNFFTYGLLVVLSWAVPWSVFGEDCLPGGNLFGLIILIDSCVLIGLLVSSIPLPKLPPLPPLLGMLLAGIALRNIPVINVASYIDTNWSATLRSVALTVILVKAGLELDAGALKKMKGVCLRLSALPCLVEAVTCAVACYLLLGFSWEWGFILGFVLGAVTPAVIVPSLLILQGNGLGIDQGIPTLVIAASSFDDVLAISGFSVVLGVAFSTVGSTEEVGLTNASVFTNISTNELMTTTSSTEGGDSNAGELALMIFRGPLEMLGGVAAGAIIGIILWYVPNGKQKHSTFNRTLLVFGVGILSIFGSRIAGFPGSGALAAIVAPFVAAFKWNETKVSVSNNMGVLWKIFEPIMFGLIGAEINIESMDADIIGLGLAVLFIGLLFRTLTTFAAVLRAGLTLKEKIFVCFAWLPKATVQAAIGPVALDTAKKLNAPEEIQNIAEQILTIAVLSILITAPLGAATIGLSGPVLLRKQQVVNEGALPLNDQTAICRLVEQERRIPADDGSETIEL</sequence>
<feature type="transmembrane region" description="Helical" evidence="6">
    <location>
        <begin position="20"/>
        <end position="40"/>
    </location>
</feature>
<dbReference type="PANTHER" id="PTHR31102">
    <property type="match status" value="1"/>
</dbReference>
<feature type="transmembrane region" description="Helical" evidence="6">
    <location>
        <begin position="170"/>
        <end position="193"/>
    </location>
</feature>
<evidence type="ECO:0000313" key="9">
    <source>
        <dbReference type="Proteomes" id="UP001642483"/>
    </source>
</evidence>
<evidence type="ECO:0000256" key="4">
    <source>
        <dbReference type="ARBA" id="ARBA00022989"/>
    </source>
</evidence>
<feature type="domain" description="Cation/H+ exchanger transmembrane" evidence="7">
    <location>
        <begin position="68"/>
        <end position="481"/>
    </location>
</feature>
<feature type="transmembrane region" description="Helical" evidence="6">
    <location>
        <begin position="365"/>
        <end position="385"/>
    </location>
</feature>
<keyword evidence="3 6" id="KW-0812">Transmembrane</keyword>
<evidence type="ECO:0000256" key="5">
    <source>
        <dbReference type="ARBA" id="ARBA00023136"/>
    </source>
</evidence>
<keyword evidence="4 6" id="KW-1133">Transmembrane helix</keyword>
<feature type="transmembrane region" description="Helical" evidence="6">
    <location>
        <begin position="205"/>
        <end position="231"/>
    </location>
</feature>
<dbReference type="InterPro" id="IPR006153">
    <property type="entry name" value="Cation/H_exchanger_TM"/>
</dbReference>
<evidence type="ECO:0000259" key="7">
    <source>
        <dbReference type="Pfam" id="PF00999"/>
    </source>
</evidence>
<evidence type="ECO:0000256" key="6">
    <source>
        <dbReference type="SAM" id="Phobius"/>
    </source>
</evidence>
<organism evidence="8 9">
    <name type="scientific">Clavelina lepadiformis</name>
    <name type="common">Light-bulb sea squirt</name>
    <name type="synonym">Ascidia lepadiformis</name>
    <dbReference type="NCBI Taxonomy" id="159417"/>
    <lineage>
        <taxon>Eukaryota</taxon>
        <taxon>Metazoa</taxon>
        <taxon>Chordata</taxon>
        <taxon>Tunicata</taxon>
        <taxon>Ascidiacea</taxon>
        <taxon>Aplousobranchia</taxon>
        <taxon>Clavelinidae</taxon>
        <taxon>Clavelina</taxon>
    </lineage>
</organism>
<dbReference type="InterPro" id="IPR051843">
    <property type="entry name" value="CPA1_transporter"/>
</dbReference>
<dbReference type="PANTHER" id="PTHR31102:SF1">
    <property type="entry name" value="CATION_H+ EXCHANGER DOMAIN-CONTAINING PROTEIN"/>
    <property type="match status" value="1"/>
</dbReference>
<dbReference type="EMBL" id="CAWYQH010000097">
    <property type="protein sequence ID" value="CAK8683695.1"/>
    <property type="molecule type" value="Genomic_DNA"/>
</dbReference>
<evidence type="ECO:0000256" key="3">
    <source>
        <dbReference type="ARBA" id="ARBA00022692"/>
    </source>
</evidence>
<feature type="transmembrane region" description="Helical" evidence="6">
    <location>
        <begin position="465"/>
        <end position="486"/>
    </location>
</feature>
<evidence type="ECO:0000256" key="1">
    <source>
        <dbReference type="ARBA" id="ARBA00004141"/>
    </source>
</evidence>
<evidence type="ECO:0000256" key="2">
    <source>
        <dbReference type="ARBA" id="ARBA00007367"/>
    </source>
</evidence>
<accession>A0ABP0FWY3</accession>
<comment type="similarity">
    <text evidence="2">Belongs to the monovalent cation:proton antiporter 1 (CPA1) transporter (TC 2.A.36) family.</text>
</comment>
<dbReference type="Pfam" id="PF00999">
    <property type="entry name" value="Na_H_Exchanger"/>
    <property type="match status" value="1"/>
</dbReference>
<feature type="transmembrane region" description="Helical" evidence="6">
    <location>
        <begin position="84"/>
        <end position="105"/>
    </location>
</feature>
<feature type="transmembrane region" description="Helical" evidence="6">
    <location>
        <begin position="141"/>
        <end position="164"/>
    </location>
</feature>
<protein>
    <recommendedName>
        <fullName evidence="7">Cation/H+ exchanger transmembrane domain-containing protein</fullName>
    </recommendedName>
</protein>
<feature type="transmembrane region" description="Helical" evidence="6">
    <location>
        <begin position="52"/>
        <end position="72"/>
    </location>
</feature>
<comment type="caution">
    <text evidence="8">The sequence shown here is derived from an EMBL/GenBank/DDBJ whole genome shotgun (WGS) entry which is preliminary data.</text>
</comment>